<reference evidence="1 2" key="1">
    <citation type="submission" date="2019-05" db="EMBL/GenBank/DDBJ databases">
        <authorList>
            <person name="Qu J.-H."/>
        </authorList>
    </citation>
    <scope>NUCLEOTIDE SEQUENCE [LARGE SCALE GENOMIC DNA]</scope>
    <source>
        <strain evidence="1 2">T17</strain>
    </source>
</reference>
<accession>A0A5R9KWL3</accession>
<evidence type="ECO:0000313" key="1">
    <source>
        <dbReference type="EMBL" id="TLV00489.1"/>
    </source>
</evidence>
<dbReference type="Proteomes" id="UP000306402">
    <property type="component" value="Unassembled WGS sequence"/>
</dbReference>
<dbReference type="EMBL" id="VCEJ01000004">
    <property type="protein sequence ID" value="TLV00489.1"/>
    <property type="molecule type" value="Genomic_DNA"/>
</dbReference>
<proteinExistence type="predicted"/>
<organism evidence="1 2">
    <name type="scientific">Dyadobacter luticola</name>
    <dbReference type="NCBI Taxonomy" id="1979387"/>
    <lineage>
        <taxon>Bacteria</taxon>
        <taxon>Pseudomonadati</taxon>
        <taxon>Bacteroidota</taxon>
        <taxon>Cytophagia</taxon>
        <taxon>Cytophagales</taxon>
        <taxon>Spirosomataceae</taxon>
        <taxon>Dyadobacter</taxon>
    </lineage>
</organism>
<evidence type="ECO:0000313" key="2">
    <source>
        <dbReference type="Proteomes" id="UP000306402"/>
    </source>
</evidence>
<keyword evidence="2" id="KW-1185">Reference proteome</keyword>
<gene>
    <name evidence="1" type="ORF">FEN17_13455</name>
</gene>
<name>A0A5R9KWL3_9BACT</name>
<dbReference type="OrthoDB" id="1100739at2"/>
<dbReference type="RefSeq" id="WP_138365869.1">
    <property type="nucleotide sequence ID" value="NZ_VCEJ01000004.1"/>
</dbReference>
<protein>
    <submittedName>
        <fullName evidence="1">Uncharacterized protein</fullName>
    </submittedName>
</protein>
<sequence length="370" mass="41005">MKVQELHSKAIAAADIAFVKKFHGRLNEAKELFKEAFALEKAAAHSALKENMGEPTLSVLLKSAASLAINCDETKEAEKLICLALSGEPPIEIAEELRNLLEELYFQRHLQLQGISLKSTELQLVIAGRGVGYGMAKTELVFDRINTIEQLTFRTAERMLGKAFRRSGAVPKTIKLNFQPYLSVPRAASLAFTIRLGELSEQMTLEGFDPAVKVVENLVENIELVNSADFEKLKINIPDKTYYKNFVGLSKELAPDGNEVNLVGLTIARQGSLTDVQFTRTREDIRIQSFDDQPESDATVEDNVELTGRLFAADDEKGSIRLKVDGALNYSVIIPDGLSDIVKKYWGEQVKIKGVQVKPRAIKLSDIDPA</sequence>
<comment type="caution">
    <text evidence="1">The sequence shown here is derived from an EMBL/GenBank/DDBJ whole genome shotgun (WGS) entry which is preliminary data.</text>
</comment>
<dbReference type="AlphaFoldDB" id="A0A5R9KWL3"/>